<reference evidence="3" key="1">
    <citation type="submission" date="2022-01" db="EMBL/GenBank/DDBJ databases">
        <title>Nocardioidaceae gen. sp. A5X3R13.</title>
        <authorList>
            <person name="Lopez Marin M.A."/>
            <person name="Uhlik O."/>
        </authorList>
    </citation>
    <scope>NUCLEOTIDE SEQUENCE</scope>
    <source>
        <strain evidence="3">A5X3R13</strain>
    </source>
</reference>
<sequence length="161" mass="17790">MSTNPTTITTEPGTPFIDIERVVDAAPATVFRAYTEPDLVEQWLGPRSLSMKVEEFDARQGGSYRYVNTDDEGNTYGFRGVFHSVDKDERIIQTFEFDGAPGLVAIETATFEDLGDGRTRVRAHSVFPSVEARDGMAESGMEVGVNEGYERLDELVAKLDA</sequence>
<dbReference type="KEGG" id="sgrg:L0C25_09025"/>
<dbReference type="RefSeq" id="WP_271636152.1">
    <property type="nucleotide sequence ID" value="NZ_CP094970.1"/>
</dbReference>
<dbReference type="SUPFAM" id="SSF55961">
    <property type="entry name" value="Bet v1-like"/>
    <property type="match status" value="1"/>
</dbReference>
<comment type="similarity">
    <text evidence="1">Belongs to the AHA1 family.</text>
</comment>
<accession>A0AA46YN32</accession>
<dbReference type="Gene3D" id="3.30.530.20">
    <property type="match status" value="1"/>
</dbReference>
<proteinExistence type="inferred from homology"/>
<evidence type="ECO:0000256" key="1">
    <source>
        <dbReference type="ARBA" id="ARBA00006817"/>
    </source>
</evidence>
<dbReference type="InterPro" id="IPR013538">
    <property type="entry name" value="ASHA1/2-like_C"/>
</dbReference>
<evidence type="ECO:0000259" key="2">
    <source>
        <dbReference type="Pfam" id="PF08327"/>
    </source>
</evidence>
<dbReference type="Proteomes" id="UP001164390">
    <property type="component" value="Chromosome"/>
</dbReference>
<dbReference type="EMBL" id="CP094970">
    <property type="protein sequence ID" value="UYM07199.1"/>
    <property type="molecule type" value="Genomic_DNA"/>
</dbReference>
<name>A0AA46YN32_9ACTN</name>
<feature type="domain" description="Activator of Hsp90 ATPase homologue 1/2-like C-terminal" evidence="2">
    <location>
        <begin position="24"/>
        <end position="156"/>
    </location>
</feature>
<evidence type="ECO:0000313" key="4">
    <source>
        <dbReference type="Proteomes" id="UP001164390"/>
    </source>
</evidence>
<keyword evidence="4" id="KW-1185">Reference proteome</keyword>
<gene>
    <name evidence="3" type="ORF">L0C25_09025</name>
</gene>
<dbReference type="Pfam" id="PF08327">
    <property type="entry name" value="AHSA1"/>
    <property type="match status" value="1"/>
</dbReference>
<dbReference type="CDD" id="cd07826">
    <property type="entry name" value="SRPBCC_CalC_Aha1-like_9"/>
    <property type="match status" value="1"/>
</dbReference>
<evidence type="ECO:0000313" key="3">
    <source>
        <dbReference type="EMBL" id="UYM07199.1"/>
    </source>
</evidence>
<dbReference type="AlphaFoldDB" id="A0AA46YN32"/>
<dbReference type="InterPro" id="IPR023393">
    <property type="entry name" value="START-like_dom_sf"/>
</dbReference>
<protein>
    <submittedName>
        <fullName evidence="3">SRPBCC family protein</fullName>
    </submittedName>
</protein>
<organism evidence="3 4">
    <name type="scientific">Solicola gregarius</name>
    <dbReference type="NCBI Taxonomy" id="2908642"/>
    <lineage>
        <taxon>Bacteria</taxon>
        <taxon>Bacillati</taxon>
        <taxon>Actinomycetota</taxon>
        <taxon>Actinomycetes</taxon>
        <taxon>Propionibacteriales</taxon>
        <taxon>Nocardioidaceae</taxon>
        <taxon>Solicola</taxon>
    </lineage>
</organism>